<gene>
    <name evidence="3" type="primary">LOC108677781</name>
</gene>
<organism evidence="2 3">
    <name type="scientific">Hyalella azteca</name>
    <name type="common">Amphipod</name>
    <dbReference type="NCBI Taxonomy" id="294128"/>
    <lineage>
        <taxon>Eukaryota</taxon>
        <taxon>Metazoa</taxon>
        <taxon>Ecdysozoa</taxon>
        <taxon>Arthropoda</taxon>
        <taxon>Crustacea</taxon>
        <taxon>Multicrustacea</taxon>
        <taxon>Malacostraca</taxon>
        <taxon>Eumalacostraca</taxon>
        <taxon>Peracarida</taxon>
        <taxon>Amphipoda</taxon>
        <taxon>Senticaudata</taxon>
        <taxon>Talitrida</taxon>
        <taxon>Talitroidea</taxon>
        <taxon>Hyalellidae</taxon>
        <taxon>Hyalella</taxon>
    </lineage>
</organism>
<feature type="region of interest" description="Disordered" evidence="1">
    <location>
        <begin position="352"/>
        <end position="416"/>
    </location>
</feature>
<feature type="region of interest" description="Disordered" evidence="1">
    <location>
        <begin position="1"/>
        <end position="78"/>
    </location>
</feature>
<feature type="compositionally biased region" description="Pro residues" evidence="1">
    <location>
        <begin position="450"/>
        <end position="460"/>
    </location>
</feature>
<feature type="region of interest" description="Disordered" evidence="1">
    <location>
        <begin position="435"/>
        <end position="610"/>
    </location>
</feature>
<sequence>MPRRKRSGGSKRHVTADKITSQASPELGSPLEETPAQDNPEDVPFNLDPDHPQQIVENIADSPEPPNEGNQIAQGDDLVHALEGPELGAALNEPVETASIDSNEAACGSPSSNRSVHDDSRPASRSDIETMIIEQAFAMEYLDLANDPIPEEDVDHNLDEPSFSGGSVRLRQELELVERVGEYEGMLLPVDEQEDNGDNDDEDVVDDNGDYDDEDVVNENGDYDDEDVVDDDGDYDDEDNVDDNRDDDDEDVVADNDEYVDDYDYDEDDDVDIEMMNLEGASTLPPEEPGTSNSSNVPAEETASAQSSRSSRRRERKGTLVCERCGDRFPARLLPKLQEGLAAVDTPVIITQAPRSPTAPVAPDTQSTSGISTGTRNSDEDSGTSSSRASTPAVCPHCQSIEPPRSASDTSLPSAGSFSAAMEETIAPNVTIDRQYGHNLPGYDTERVPSAPPPVYPPLASPQRRPASSGPYHYHYSPDSRPESSCVIIPPPLSPRDGQRSSSSHPRRTTPDSRAGSSGSAAYGQLPGVQENVTGPSDSPVHPHSSPEGRRNTRGERFHSHGSSGTPPSPTIETRSPYTPPPGGPSFPYNLIPQESVIPPPMGQHPISPQSASMLSYAGLPALALRMGIHSPESRHLSPPLDGQRISPQSSSSMPPYVGLPAQRMSSQSPESRHLSPPLDGQHRISPQSSSMIPYAGLPAHSPRISTQSPESRHLSPPLDGQHRSSPQSSSMLPYAVLHAQRTSSQSPDSRHLSSPTLSTSSRTVSGEAGSPMRQRPVTSPSRVAPYGASPRRALRRLQLDEETENEGEEETQDAVVPSGTDI</sequence>
<feature type="compositionally biased region" description="Basic and acidic residues" evidence="1">
    <location>
        <begin position="115"/>
        <end position="128"/>
    </location>
</feature>
<feature type="compositionally biased region" description="Acidic residues" evidence="1">
    <location>
        <begin position="191"/>
        <end position="273"/>
    </location>
</feature>
<feature type="compositionally biased region" description="Low complexity" evidence="1">
    <location>
        <begin position="299"/>
        <end position="309"/>
    </location>
</feature>
<feature type="compositionally biased region" description="Low complexity" evidence="1">
    <location>
        <begin position="512"/>
        <end position="524"/>
    </location>
</feature>
<dbReference type="RefSeq" id="XP_018021550.1">
    <property type="nucleotide sequence ID" value="XM_018166061.2"/>
</dbReference>
<dbReference type="AlphaFoldDB" id="A0A8B7P6H0"/>
<accession>A0A8B7P6H0</accession>
<reference evidence="3" key="1">
    <citation type="submission" date="2025-08" db="UniProtKB">
        <authorList>
            <consortium name="RefSeq"/>
        </authorList>
    </citation>
    <scope>IDENTIFICATION</scope>
    <source>
        <tissue evidence="3">Whole organism</tissue>
    </source>
</reference>
<evidence type="ECO:0000313" key="2">
    <source>
        <dbReference type="Proteomes" id="UP000694843"/>
    </source>
</evidence>
<feature type="compositionally biased region" description="Acidic residues" evidence="1">
    <location>
        <begin position="801"/>
        <end position="813"/>
    </location>
</feature>
<dbReference type="Proteomes" id="UP000694843">
    <property type="component" value="Unplaced"/>
</dbReference>
<dbReference type="GeneID" id="108677781"/>
<protein>
    <submittedName>
        <fullName evidence="3">Extensin</fullName>
    </submittedName>
</protein>
<feature type="region of interest" description="Disordered" evidence="1">
    <location>
        <begin position="99"/>
        <end position="128"/>
    </location>
</feature>
<proteinExistence type="predicted"/>
<feature type="compositionally biased region" description="Polar residues" evidence="1">
    <location>
        <begin position="407"/>
        <end position="416"/>
    </location>
</feature>
<feature type="compositionally biased region" description="Low complexity" evidence="1">
    <location>
        <begin position="753"/>
        <end position="766"/>
    </location>
</feature>
<feature type="compositionally biased region" description="Basic residues" evidence="1">
    <location>
        <begin position="1"/>
        <end position="13"/>
    </location>
</feature>
<feature type="compositionally biased region" description="Basic and acidic residues" evidence="1">
    <location>
        <begin position="545"/>
        <end position="559"/>
    </location>
</feature>
<evidence type="ECO:0000256" key="1">
    <source>
        <dbReference type="SAM" id="MobiDB-lite"/>
    </source>
</evidence>
<name>A0A8B7P6H0_HYAAZ</name>
<feature type="region of interest" description="Disordered" evidence="1">
    <location>
        <begin position="186"/>
        <end position="321"/>
    </location>
</feature>
<feature type="compositionally biased region" description="Polar residues" evidence="1">
    <location>
        <begin position="364"/>
        <end position="376"/>
    </location>
</feature>
<feature type="region of interest" description="Disordered" evidence="1">
    <location>
        <begin position="148"/>
        <end position="170"/>
    </location>
</feature>
<dbReference type="KEGG" id="hazt:108677781"/>
<evidence type="ECO:0000313" key="3">
    <source>
        <dbReference type="RefSeq" id="XP_018021550.1"/>
    </source>
</evidence>
<feature type="region of interest" description="Disordered" evidence="1">
    <location>
        <begin position="631"/>
        <end position="823"/>
    </location>
</feature>
<keyword evidence="2" id="KW-1185">Reference proteome</keyword>
<dbReference type="OMA" id="RSICAGK"/>